<proteinExistence type="predicted"/>
<evidence type="ECO:0000313" key="2">
    <source>
        <dbReference type="EMBL" id="OJF15935.1"/>
    </source>
</evidence>
<accession>A0A1K0FSU8</accession>
<evidence type="ECO:0000256" key="1">
    <source>
        <dbReference type="SAM" id="MobiDB-lite"/>
    </source>
</evidence>
<dbReference type="EMBL" id="MEIA01000007">
    <property type="protein sequence ID" value="OJF15935.1"/>
    <property type="molecule type" value="Genomic_DNA"/>
</dbReference>
<feature type="region of interest" description="Disordered" evidence="1">
    <location>
        <begin position="110"/>
        <end position="141"/>
    </location>
</feature>
<sequence length="141" mass="14809">MRRTGNVLIMTGAATAVAATVVSKRRARSRARDAARRHVITVFRPFDELAAEQMPGSLTELGDAVKVSLSAAPGGRGTEIAVAAVGDSASPARIRRALRETRSLLEAGDVLLPAGPPTTEPTPLNRPLRAVTRHGREGGLL</sequence>
<organism evidence="2 3">
    <name type="scientific">Couchioplanes caeruleus subsp. caeruleus</name>
    <dbReference type="NCBI Taxonomy" id="56427"/>
    <lineage>
        <taxon>Bacteria</taxon>
        <taxon>Bacillati</taxon>
        <taxon>Actinomycetota</taxon>
        <taxon>Actinomycetes</taxon>
        <taxon>Micromonosporales</taxon>
        <taxon>Micromonosporaceae</taxon>
        <taxon>Couchioplanes</taxon>
    </lineage>
</organism>
<dbReference type="Proteomes" id="UP000182486">
    <property type="component" value="Unassembled WGS sequence"/>
</dbReference>
<dbReference type="AlphaFoldDB" id="A0A1K0FSU8"/>
<protein>
    <submittedName>
        <fullName evidence="2">Uncharacterized protein</fullName>
    </submittedName>
</protein>
<gene>
    <name evidence="2" type="ORF">BG844_01495</name>
</gene>
<comment type="caution">
    <text evidence="2">The sequence shown here is derived from an EMBL/GenBank/DDBJ whole genome shotgun (WGS) entry which is preliminary data.</text>
</comment>
<name>A0A1K0FSU8_9ACTN</name>
<reference evidence="2 3" key="1">
    <citation type="submission" date="2016-09" db="EMBL/GenBank/DDBJ databases">
        <title>Couchioplanes caeruleus draft genome sequence.</title>
        <authorList>
            <person name="Sheehan J."/>
            <person name="Caffrey P."/>
        </authorList>
    </citation>
    <scope>NUCLEOTIDE SEQUENCE [LARGE SCALE GENOMIC DNA]</scope>
    <source>
        <strain evidence="2 3">DSM 43634</strain>
    </source>
</reference>
<keyword evidence="3" id="KW-1185">Reference proteome</keyword>
<evidence type="ECO:0000313" key="3">
    <source>
        <dbReference type="Proteomes" id="UP000182486"/>
    </source>
</evidence>